<proteinExistence type="predicted"/>
<dbReference type="InterPro" id="IPR011990">
    <property type="entry name" value="TPR-like_helical_dom_sf"/>
</dbReference>
<sequence length="527" mass="59579">MKKQYILMSLAATALMFSASCKKENFDSRYRNPAKVESASVDKGFAGMIYSYRELIVPSYGNYFVTLRPTIFRYTQTTGYFNETNLLTPGAAALDERWERYYRGLTQFRDMTNVYNSLPEEEKTERQAYLWFAKIVHFDQTQQVVDLHGSIPWSEAGTLRENKGDYSKTFAKFDKAEDIYKTMLDELKVISDALVTYKIPASLNNNFATQDLINGGNLDLWRKYCNSLRLRMLTRVQSSAAFSSRATAELKEIIDNPTKYPVILVNADNAQLDVFNPSSDINSRGLKDALESGGDWYANLGSKGMIDQMNTLKDPRLPILFEKGAKSPTAFIGLDPSLTATAQLALARGGTISIYNKSTFSQNQVFPGILFSAAESNFLIAEYYVRNGQATLAKAKFDNGVRESINMYYAIRSKSNNQITPITPAPTAGEIDTYLTALNWAAAPNKLNLIANQKWIHFNITQPIEGWSEVRRLDYPKFSFVLENSDIQKTVPVKWQMAPSEVTYNNDNYKAVEGESNPNTKLFWDLN</sequence>
<evidence type="ECO:0000313" key="1">
    <source>
        <dbReference type="EMBL" id="QGA25200.1"/>
    </source>
</evidence>
<gene>
    <name evidence="1" type="ORF">GFH32_02210</name>
</gene>
<accession>A0A5Q0QDE2</accession>
<dbReference type="EMBL" id="CP045652">
    <property type="protein sequence ID" value="QGA25200.1"/>
    <property type="molecule type" value="Genomic_DNA"/>
</dbReference>
<keyword evidence="2" id="KW-1185">Reference proteome</keyword>
<dbReference type="PROSITE" id="PS51257">
    <property type="entry name" value="PROKAR_LIPOPROTEIN"/>
    <property type="match status" value="1"/>
</dbReference>
<organism evidence="1 2">
    <name type="scientific">Sphingobacterium zhuxiongii</name>
    <dbReference type="NCBI Taxonomy" id="2662364"/>
    <lineage>
        <taxon>Bacteria</taxon>
        <taxon>Pseudomonadati</taxon>
        <taxon>Bacteroidota</taxon>
        <taxon>Sphingobacteriia</taxon>
        <taxon>Sphingobacteriales</taxon>
        <taxon>Sphingobacteriaceae</taxon>
        <taxon>Sphingobacterium</taxon>
    </lineage>
</organism>
<dbReference type="Proteomes" id="UP000326921">
    <property type="component" value="Chromosome"/>
</dbReference>
<dbReference type="SUPFAM" id="SSF48452">
    <property type="entry name" value="TPR-like"/>
    <property type="match status" value="1"/>
</dbReference>
<dbReference type="Gene3D" id="1.25.40.390">
    <property type="match status" value="1"/>
</dbReference>
<dbReference type="RefSeq" id="WP_153509522.1">
    <property type="nucleotide sequence ID" value="NZ_CP045652.1"/>
</dbReference>
<dbReference type="KEGG" id="sphe:GFH32_02210"/>
<dbReference type="InterPro" id="IPR041662">
    <property type="entry name" value="SusD-like_2"/>
</dbReference>
<reference evidence="1 2" key="1">
    <citation type="submission" date="2019-10" db="EMBL/GenBank/DDBJ databases">
        <authorList>
            <person name="Dong K."/>
        </authorList>
    </citation>
    <scope>NUCLEOTIDE SEQUENCE [LARGE SCALE GENOMIC DNA]</scope>
    <source>
        <strain evidence="2">dk4302</strain>
    </source>
</reference>
<protein>
    <submittedName>
        <fullName evidence="1">SusD/RagB family nutrient-binding outer membrane lipoprotein</fullName>
    </submittedName>
</protein>
<dbReference type="Pfam" id="PF12771">
    <property type="entry name" value="SusD-like_2"/>
    <property type="match status" value="1"/>
</dbReference>
<keyword evidence="1" id="KW-0449">Lipoprotein</keyword>
<name>A0A5Q0QDE2_9SPHI</name>
<dbReference type="AlphaFoldDB" id="A0A5Q0QDE2"/>
<evidence type="ECO:0000313" key="2">
    <source>
        <dbReference type="Proteomes" id="UP000326921"/>
    </source>
</evidence>